<dbReference type="RefSeq" id="WP_206707935.1">
    <property type="nucleotide sequence ID" value="NZ_CP059066.1"/>
</dbReference>
<feature type="domain" description="IstB-like ATP-binding" evidence="1">
    <location>
        <begin position="143"/>
        <end position="290"/>
    </location>
</feature>
<dbReference type="GO" id="GO:0005524">
    <property type="term" value="F:ATP binding"/>
    <property type="evidence" value="ECO:0007669"/>
    <property type="project" value="InterPro"/>
</dbReference>
<dbReference type="EMBL" id="CP059066">
    <property type="protein sequence ID" value="QSQ10629.1"/>
    <property type="molecule type" value="Genomic_DNA"/>
</dbReference>
<dbReference type="PANTHER" id="PTHR30050:SF4">
    <property type="entry name" value="ATP-BINDING PROTEIN RV3427C IN INSERTION SEQUENCE-RELATED"/>
    <property type="match status" value="1"/>
</dbReference>
<keyword evidence="3" id="KW-1185">Reference proteome</keyword>
<sequence>MTEEQQDTDEKEQLTKKLSLQDRIARLTAEIEHRQKILAEAPVVEKTISSPQECPWREKRLRLCEKCKEGKREESKLEPSPVRIIYNVELCYSEIQYQRLVEKSGLVGVELSHLFENADLDEHNSDLFEFLQQWDPRSGGGIYITSKRNGINPTGNGVGKSYALHALTHRLCRMGVPCLFARTIDFKNQLQGFKDDDYEGEYRILKRYANIPVLLWDDLGKEYFKTDWGCEKFFYVIDYRVRTNKPIVISSNFGLKEIAARFGDSNFGSAIASRLAGFCRIWSLGGPDRRFLDQDEKKYLNGKEGTKT</sequence>
<reference evidence="2" key="1">
    <citation type="submission" date="2020-07" db="EMBL/GenBank/DDBJ databases">
        <title>Koleobacter methoxysyntrophicus gen. nov., sp. nov., a novel anaerobic bacterium isolated from deep subsurface oil field and proposal of Koleobacterales ord. nov. in the phylum Firmicutes.</title>
        <authorList>
            <person name="Sakamoto S."/>
            <person name="Tamaki H."/>
        </authorList>
    </citation>
    <scope>NUCLEOTIDE SEQUENCE</scope>
    <source>
        <strain evidence="2">NRmbB1</strain>
    </source>
</reference>
<proteinExistence type="predicted"/>
<dbReference type="AlphaFoldDB" id="A0A8A0RT02"/>
<dbReference type="Gene3D" id="3.40.50.300">
    <property type="entry name" value="P-loop containing nucleotide triphosphate hydrolases"/>
    <property type="match status" value="1"/>
</dbReference>
<protein>
    <submittedName>
        <fullName evidence="2">Chromosomal replication initiator protein DnaA</fullName>
    </submittedName>
</protein>
<dbReference type="Pfam" id="PF01695">
    <property type="entry name" value="IstB_IS21"/>
    <property type="match status" value="1"/>
</dbReference>
<dbReference type="SUPFAM" id="SSF52540">
    <property type="entry name" value="P-loop containing nucleoside triphosphate hydrolases"/>
    <property type="match status" value="1"/>
</dbReference>
<name>A0A8A0RT02_9FIRM</name>
<dbReference type="GO" id="GO:0006260">
    <property type="term" value="P:DNA replication"/>
    <property type="evidence" value="ECO:0007669"/>
    <property type="project" value="TreeGrafter"/>
</dbReference>
<evidence type="ECO:0000313" key="3">
    <source>
        <dbReference type="Proteomes" id="UP000662904"/>
    </source>
</evidence>
<gene>
    <name evidence="2" type="primary">dnaA_2</name>
    <name evidence="2" type="ORF">H0A61_03039</name>
</gene>
<dbReference type="PANTHER" id="PTHR30050">
    <property type="entry name" value="CHROMOSOMAL REPLICATION INITIATOR PROTEIN DNAA"/>
    <property type="match status" value="1"/>
</dbReference>
<dbReference type="KEGG" id="kme:H0A61_03039"/>
<evidence type="ECO:0000259" key="1">
    <source>
        <dbReference type="Pfam" id="PF01695"/>
    </source>
</evidence>
<accession>A0A8A0RT02</accession>
<organism evidence="2 3">
    <name type="scientific">Koleobacter methoxysyntrophicus</name>
    <dbReference type="NCBI Taxonomy" id="2751313"/>
    <lineage>
        <taxon>Bacteria</taxon>
        <taxon>Bacillati</taxon>
        <taxon>Bacillota</taxon>
        <taxon>Clostridia</taxon>
        <taxon>Koleobacterales</taxon>
        <taxon>Koleobacteraceae</taxon>
        <taxon>Koleobacter</taxon>
    </lineage>
</organism>
<dbReference type="InterPro" id="IPR002611">
    <property type="entry name" value="IstB_ATP-bd"/>
</dbReference>
<evidence type="ECO:0000313" key="2">
    <source>
        <dbReference type="EMBL" id="QSQ10629.1"/>
    </source>
</evidence>
<dbReference type="InterPro" id="IPR027417">
    <property type="entry name" value="P-loop_NTPase"/>
</dbReference>
<dbReference type="Proteomes" id="UP000662904">
    <property type="component" value="Chromosome"/>
</dbReference>